<dbReference type="AlphaFoldDB" id="A0AAN6GEQ4"/>
<feature type="coiled-coil region" evidence="1">
    <location>
        <begin position="113"/>
        <end position="140"/>
    </location>
</feature>
<comment type="caution">
    <text evidence="3">The sequence shown here is derived from an EMBL/GenBank/DDBJ whole genome shotgun (WGS) entry which is preliminary data.</text>
</comment>
<proteinExistence type="predicted"/>
<gene>
    <name evidence="3" type="ORF">OC842_001628</name>
</gene>
<dbReference type="EMBL" id="JAPDMQ010000059">
    <property type="protein sequence ID" value="KAK0537482.1"/>
    <property type="molecule type" value="Genomic_DNA"/>
</dbReference>
<evidence type="ECO:0000313" key="4">
    <source>
        <dbReference type="Proteomes" id="UP001176521"/>
    </source>
</evidence>
<sequence length="147" mass="15660">MNFRLLSALVVSALLLASVTAAPLITEDASAASSAAAALHLHSLAERAGAAFDPDLLPSIIEEIAHGQGLQYIEQMRELQSLLNSGEHTLPGGMQRVHQLLAQAQTTATGMSAAQVEAEIAQLMAERQAARREAQRLARQRNGRNQS</sequence>
<keyword evidence="4" id="KW-1185">Reference proteome</keyword>
<evidence type="ECO:0000256" key="2">
    <source>
        <dbReference type="SAM" id="SignalP"/>
    </source>
</evidence>
<feature type="signal peptide" evidence="2">
    <location>
        <begin position="1"/>
        <end position="21"/>
    </location>
</feature>
<evidence type="ECO:0000256" key="1">
    <source>
        <dbReference type="SAM" id="Coils"/>
    </source>
</evidence>
<dbReference type="Proteomes" id="UP001176521">
    <property type="component" value="Unassembled WGS sequence"/>
</dbReference>
<protein>
    <submittedName>
        <fullName evidence="3">Uncharacterized protein</fullName>
    </submittedName>
</protein>
<reference evidence="3" key="1">
    <citation type="journal article" date="2023" name="PhytoFront">
        <title>Draft Genome Resources of Seven Strains of Tilletia horrida, Causal Agent of Kernel Smut of Rice.</title>
        <authorList>
            <person name="Khanal S."/>
            <person name="Antony Babu S."/>
            <person name="Zhou X.G."/>
        </authorList>
    </citation>
    <scope>NUCLEOTIDE SEQUENCE</scope>
    <source>
        <strain evidence="3">TX3</strain>
    </source>
</reference>
<feature type="chain" id="PRO_5042857410" evidence="2">
    <location>
        <begin position="22"/>
        <end position="147"/>
    </location>
</feature>
<evidence type="ECO:0000313" key="3">
    <source>
        <dbReference type="EMBL" id="KAK0537482.1"/>
    </source>
</evidence>
<organism evidence="3 4">
    <name type="scientific">Tilletia horrida</name>
    <dbReference type="NCBI Taxonomy" id="155126"/>
    <lineage>
        <taxon>Eukaryota</taxon>
        <taxon>Fungi</taxon>
        <taxon>Dikarya</taxon>
        <taxon>Basidiomycota</taxon>
        <taxon>Ustilaginomycotina</taxon>
        <taxon>Exobasidiomycetes</taxon>
        <taxon>Tilletiales</taxon>
        <taxon>Tilletiaceae</taxon>
        <taxon>Tilletia</taxon>
    </lineage>
</organism>
<keyword evidence="2" id="KW-0732">Signal</keyword>
<name>A0AAN6GEQ4_9BASI</name>
<accession>A0AAN6GEQ4</accession>
<keyword evidence="1" id="KW-0175">Coiled coil</keyword>